<feature type="domain" description="Multidrug resistance protein MdtA-like barrel-sandwich hybrid" evidence="3">
    <location>
        <begin position="55"/>
        <end position="176"/>
    </location>
</feature>
<evidence type="ECO:0000259" key="4">
    <source>
        <dbReference type="Pfam" id="PF25944"/>
    </source>
</evidence>
<dbReference type="PANTHER" id="PTHR30158:SF23">
    <property type="entry name" value="MULTIDRUG RESISTANCE PROTEIN MEXA"/>
    <property type="match status" value="1"/>
</dbReference>
<dbReference type="Gene3D" id="2.40.420.20">
    <property type="match status" value="1"/>
</dbReference>
<evidence type="ECO:0000256" key="2">
    <source>
        <dbReference type="ARBA" id="ARBA00009477"/>
    </source>
</evidence>
<proteinExistence type="inferred from homology"/>
<dbReference type="EMBL" id="CP054010">
    <property type="protein sequence ID" value="QKH87851.1"/>
    <property type="molecule type" value="Genomic_DNA"/>
</dbReference>
<sequence>MKNLIQLSCLAIMFLLCACHSKKETQVKPVYTATTPLVESISLPQSYVANIASQRNIEVHSQQTGILQDVYVSEGQFVKAGQPLFRIAIVGANEEIAKAKAAAEQASIDLQNVTTLTDNKVLSNNAKRMATAKLKGAEADYQLAVLHKRLSLIRAPFSGILGRIPNKVGSLVDSSDLLTSLSDNSKVFAYFNISETDYLDFRLHPERFSQTPLQLVLANGDVFPASGKILDIGGQFDSSTGTIAVRAVFNNANNLLRNGQTGTIKLFIQKKNAILIPQEAVYELQDKKYVFVVDKNNIARQRAIKIDAEFTGAYVVSSGLQPTDRYLLDGIQKVNDGDKVRVSMVSPQASMKLDKLNAN</sequence>
<dbReference type="GO" id="GO:0022857">
    <property type="term" value="F:transmembrane transporter activity"/>
    <property type="evidence" value="ECO:0007669"/>
    <property type="project" value="InterPro"/>
</dbReference>
<dbReference type="Pfam" id="PF25944">
    <property type="entry name" value="Beta-barrel_RND"/>
    <property type="match status" value="1"/>
</dbReference>
<gene>
    <name evidence="6" type="ORF">FIU21_02330</name>
</gene>
<dbReference type="Pfam" id="PF25967">
    <property type="entry name" value="RND-MFP_C"/>
    <property type="match status" value="1"/>
</dbReference>
<dbReference type="GO" id="GO:0046677">
    <property type="term" value="P:response to antibiotic"/>
    <property type="evidence" value="ECO:0007669"/>
    <property type="project" value="TreeGrafter"/>
</dbReference>
<dbReference type="Gene3D" id="2.40.30.170">
    <property type="match status" value="1"/>
</dbReference>
<dbReference type="SUPFAM" id="SSF111369">
    <property type="entry name" value="HlyD-like secretion proteins"/>
    <property type="match status" value="1"/>
</dbReference>
<comment type="subcellular location">
    <subcellularLocation>
        <location evidence="1">Cell envelope</location>
    </subcellularLocation>
</comment>
<dbReference type="InterPro" id="IPR058625">
    <property type="entry name" value="MdtA-like_BSH"/>
</dbReference>
<accession>A0A7D4GQS1</accession>
<dbReference type="InterPro" id="IPR058627">
    <property type="entry name" value="MdtA-like_C"/>
</dbReference>
<dbReference type="Pfam" id="PF25917">
    <property type="entry name" value="BSH_RND"/>
    <property type="match status" value="1"/>
</dbReference>
<dbReference type="GO" id="GO:0005886">
    <property type="term" value="C:plasma membrane"/>
    <property type="evidence" value="ECO:0007669"/>
    <property type="project" value="TreeGrafter"/>
</dbReference>
<dbReference type="Gene3D" id="2.40.50.100">
    <property type="match status" value="1"/>
</dbReference>
<protein>
    <submittedName>
        <fullName evidence="6">Efflux RND transporter periplasmic adaptor subunit</fullName>
    </submittedName>
</protein>
<reference evidence="6 7" key="1">
    <citation type="submission" date="2020-05" db="EMBL/GenBank/DDBJ databases">
        <title>FDA dAtabase for Regulatory Grade micrObial Sequences (FDA-ARGOS): Supporting development and validation of Infectious Disease Dx tests.</title>
        <authorList>
            <person name="Moreno J."/>
            <person name="Tallon L."/>
            <person name="Sadzewicz L."/>
            <person name="Zhao X."/>
            <person name="Vavikolanu K."/>
            <person name="Mehta A."/>
            <person name="Aluvathingal J."/>
            <person name="Nadendla S."/>
            <person name="Myers T."/>
            <person name="Yan Y."/>
            <person name="Sichtig H."/>
        </authorList>
    </citation>
    <scope>NUCLEOTIDE SEQUENCE [LARGE SCALE GENOMIC DNA]</scope>
    <source>
        <strain evidence="6 7">FDAARGOS_760</strain>
    </source>
</reference>
<comment type="similarity">
    <text evidence="2">Belongs to the membrane fusion protein (MFP) (TC 8.A.1) family.</text>
</comment>
<dbReference type="RefSeq" id="WP_004361501.1">
    <property type="nucleotide sequence ID" value="NZ_CP054010.1"/>
</dbReference>
<dbReference type="InterPro" id="IPR006143">
    <property type="entry name" value="RND_pump_MFP"/>
</dbReference>
<evidence type="ECO:0000259" key="5">
    <source>
        <dbReference type="Pfam" id="PF25967"/>
    </source>
</evidence>
<dbReference type="Proteomes" id="UP000500843">
    <property type="component" value="Chromosome 1"/>
</dbReference>
<dbReference type="NCBIfam" id="TIGR01730">
    <property type="entry name" value="RND_mfp"/>
    <property type="match status" value="1"/>
</dbReference>
<dbReference type="PROSITE" id="PS51257">
    <property type="entry name" value="PROKAR_LIPOPROTEIN"/>
    <property type="match status" value="1"/>
</dbReference>
<feature type="domain" description="Multidrug resistance protein MdtA-like C-terminal permuted SH3" evidence="5">
    <location>
        <begin position="272"/>
        <end position="333"/>
    </location>
</feature>
<evidence type="ECO:0000259" key="3">
    <source>
        <dbReference type="Pfam" id="PF25917"/>
    </source>
</evidence>
<evidence type="ECO:0000313" key="7">
    <source>
        <dbReference type="Proteomes" id="UP000500843"/>
    </source>
</evidence>
<dbReference type="InterPro" id="IPR058626">
    <property type="entry name" value="MdtA-like_b-barrel"/>
</dbReference>
<evidence type="ECO:0000313" key="6">
    <source>
        <dbReference type="EMBL" id="QKH87851.1"/>
    </source>
</evidence>
<dbReference type="AlphaFoldDB" id="A0A7D4GQS1"/>
<name>A0A7D4GQS1_9BACT</name>
<evidence type="ECO:0000256" key="1">
    <source>
        <dbReference type="ARBA" id="ARBA00004196"/>
    </source>
</evidence>
<organism evidence="6 7">
    <name type="scientific">Prevotella melaninogenica</name>
    <dbReference type="NCBI Taxonomy" id="28132"/>
    <lineage>
        <taxon>Bacteria</taxon>
        <taxon>Pseudomonadati</taxon>
        <taxon>Bacteroidota</taxon>
        <taxon>Bacteroidia</taxon>
        <taxon>Bacteroidales</taxon>
        <taxon>Prevotellaceae</taxon>
        <taxon>Prevotella</taxon>
    </lineage>
</organism>
<dbReference type="Gene3D" id="1.10.287.470">
    <property type="entry name" value="Helix hairpin bin"/>
    <property type="match status" value="1"/>
</dbReference>
<dbReference type="PANTHER" id="PTHR30158">
    <property type="entry name" value="ACRA/E-RELATED COMPONENT OF DRUG EFFLUX TRANSPORTER"/>
    <property type="match status" value="1"/>
</dbReference>
<dbReference type="GO" id="GO:0030313">
    <property type="term" value="C:cell envelope"/>
    <property type="evidence" value="ECO:0007669"/>
    <property type="project" value="UniProtKB-SubCell"/>
</dbReference>
<feature type="domain" description="Multidrug resistance protein MdtA-like beta-barrel" evidence="4">
    <location>
        <begin position="191"/>
        <end position="266"/>
    </location>
</feature>